<keyword evidence="1" id="KW-1133">Transmembrane helix</keyword>
<reference evidence="2" key="1">
    <citation type="submission" date="2018-05" db="EMBL/GenBank/DDBJ databases">
        <authorList>
            <person name="Lanie J.A."/>
            <person name="Ng W.-L."/>
            <person name="Kazmierczak K.M."/>
            <person name="Andrzejewski T.M."/>
            <person name="Davidsen T.M."/>
            <person name="Wayne K.J."/>
            <person name="Tettelin H."/>
            <person name="Glass J.I."/>
            <person name="Rusch D."/>
            <person name="Podicherti R."/>
            <person name="Tsui H.-C.T."/>
            <person name="Winkler M.E."/>
        </authorList>
    </citation>
    <scope>NUCLEOTIDE SEQUENCE</scope>
</reference>
<feature type="transmembrane region" description="Helical" evidence="1">
    <location>
        <begin position="7"/>
        <end position="31"/>
    </location>
</feature>
<keyword evidence="1" id="KW-0812">Transmembrane</keyword>
<organism evidence="2">
    <name type="scientific">marine metagenome</name>
    <dbReference type="NCBI Taxonomy" id="408172"/>
    <lineage>
        <taxon>unclassified sequences</taxon>
        <taxon>metagenomes</taxon>
        <taxon>ecological metagenomes</taxon>
    </lineage>
</organism>
<keyword evidence="1" id="KW-0472">Membrane</keyword>
<proteinExistence type="predicted"/>
<accession>A0A382H6F4</accession>
<name>A0A382H6F4_9ZZZZ</name>
<evidence type="ECO:0000313" key="2">
    <source>
        <dbReference type="EMBL" id="SVB82874.1"/>
    </source>
</evidence>
<sequence>MRLFGTTFGVGILCLMISIYICSFHLGWSFWY</sequence>
<dbReference type="AlphaFoldDB" id="A0A382H6F4"/>
<dbReference type="EMBL" id="UINC01059450">
    <property type="protein sequence ID" value="SVB82874.1"/>
    <property type="molecule type" value="Genomic_DNA"/>
</dbReference>
<gene>
    <name evidence="2" type="ORF">METZ01_LOCUS235728</name>
</gene>
<evidence type="ECO:0000256" key="1">
    <source>
        <dbReference type="SAM" id="Phobius"/>
    </source>
</evidence>
<feature type="non-terminal residue" evidence="2">
    <location>
        <position position="32"/>
    </location>
</feature>
<protein>
    <submittedName>
        <fullName evidence="2">Uncharacterized protein</fullName>
    </submittedName>
</protein>